<dbReference type="EMBL" id="FP929055">
    <property type="protein sequence ID" value="CBL24926.1"/>
    <property type="molecule type" value="Genomic_DNA"/>
</dbReference>
<dbReference type="RefSeq" id="WP_015527579.1">
    <property type="nucleotide sequence ID" value="NC_021015.1"/>
</dbReference>
<proteinExistence type="predicted"/>
<gene>
    <name evidence="1" type="ORF">RTO_01290</name>
</gene>
<organism evidence="1 2">
    <name type="scientific">[Ruminococcus] torques L2-14</name>
    <dbReference type="NCBI Taxonomy" id="657313"/>
    <lineage>
        <taxon>Bacteria</taxon>
        <taxon>Bacillati</taxon>
        <taxon>Bacillota</taxon>
        <taxon>Clostridia</taxon>
        <taxon>Lachnospirales</taxon>
        <taxon>Lachnospiraceae</taxon>
        <taxon>Mediterraneibacter</taxon>
    </lineage>
</organism>
<dbReference type="HOGENOM" id="CLU_3024220_0_0_9"/>
<dbReference type="KEGG" id="rto:RTO_01290"/>
<evidence type="ECO:0000313" key="1">
    <source>
        <dbReference type="EMBL" id="CBL24926.1"/>
    </source>
</evidence>
<dbReference type="PATRIC" id="fig|657313.3.peg.906"/>
<accession>D4M114</accession>
<reference evidence="1 2" key="1">
    <citation type="submission" date="2010-03" db="EMBL/GenBank/DDBJ databases">
        <title>The genome sequence of Ruminococcus torques L2-14.</title>
        <authorList>
            <consortium name="metaHIT consortium -- http://www.metahit.eu/"/>
            <person name="Pajon A."/>
            <person name="Turner K."/>
            <person name="Parkhill J."/>
            <person name="Duncan S."/>
            <person name="Flint H."/>
        </authorList>
    </citation>
    <scope>NUCLEOTIDE SEQUENCE [LARGE SCALE GENOMIC DNA]</scope>
    <source>
        <strain evidence="1 2">L2-14</strain>
    </source>
</reference>
<dbReference type="AlphaFoldDB" id="D4M114"/>
<dbReference type="Proteomes" id="UP000008956">
    <property type="component" value="Chromosome"/>
</dbReference>
<sequence>MVNERQGKVYNPRPVYNRKLLRSVIRAGVQKQFGQHHVSANMAGNFEKIRKEQVK</sequence>
<reference evidence="1 2" key="2">
    <citation type="submission" date="2010-03" db="EMBL/GenBank/DDBJ databases">
        <authorList>
            <person name="Pajon A."/>
        </authorList>
    </citation>
    <scope>NUCLEOTIDE SEQUENCE [LARGE SCALE GENOMIC DNA]</scope>
    <source>
        <strain evidence="1 2">L2-14</strain>
    </source>
</reference>
<name>D4M114_9FIRM</name>
<protein>
    <submittedName>
        <fullName evidence="1">Uncharacterized protein</fullName>
    </submittedName>
</protein>
<evidence type="ECO:0000313" key="2">
    <source>
        <dbReference type="Proteomes" id="UP000008956"/>
    </source>
</evidence>